<evidence type="ECO:0000313" key="3">
    <source>
        <dbReference type="EMBL" id="MBG9374778.1"/>
    </source>
</evidence>
<dbReference type="InterPro" id="IPR051781">
    <property type="entry name" value="Metallo-dep_Hydrolase"/>
</dbReference>
<keyword evidence="1" id="KW-0732">Signal</keyword>
<evidence type="ECO:0000313" key="4">
    <source>
        <dbReference type="Proteomes" id="UP000628448"/>
    </source>
</evidence>
<name>A0A931E0E1_9BACT</name>
<accession>A0A931E0E1</accession>
<protein>
    <submittedName>
        <fullName evidence="3">Amidohydrolase family protein</fullName>
    </submittedName>
</protein>
<dbReference type="PANTHER" id="PTHR43135:SF3">
    <property type="entry name" value="ALPHA-D-RIBOSE 1-METHYLPHOSPHONATE 5-TRIPHOSPHATE DIPHOSPHATASE"/>
    <property type="match status" value="1"/>
</dbReference>
<dbReference type="InterPro" id="IPR032466">
    <property type="entry name" value="Metal_Hydrolase"/>
</dbReference>
<dbReference type="Gene3D" id="3.20.20.140">
    <property type="entry name" value="Metal-dependent hydrolases"/>
    <property type="match status" value="1"/>
</dbReference>
<feature type="chain" id="PRO_5037505018" evidence="1">
    <location>
        <begin position="19"/>
        <end position="424"/>
    </location>
</feature>
<dbReference type="RefSeq" id="WP_196988871.1">
    <property type="nucleotide sequence ID" value="NZ_JADWYR010000001.1"/>
</dbReference>
<dbReference type="SUPFAM" id="SSF51338">
    <property type="entry name" value="Composite domain of metallo-dependent hydrolases"/>
    <property type="match status" value="1"/>
</dbReference>
<dbReference type="Pfam" id="PF01979">
    <property type="entry name" value="Amidohydro_1"/>
    <property type="match status" value="1"/>
</dbReference>
<dbReference type="Proteomes" id="UP000628448">
    <property type="component" value="Unassembled WGS sequence"/>
</dbReference>
<comment type="caution">
    <text evidence="3">The sequence shown here is derived from an EMBL/GenBank/DDBJ whole genome shotgun (WGS) entry which is preliminary data.</text>
</comment>
<dbReference type="PANTHER" id="PTHR43135">
    <property type="entry name" value="ALPHA-D-RIBOSE 1-METHYLPHOSPHONATE 5-TRIPHOSPHATE DIPHOSPHATASE"/>
    <property type="match status" value="1"/>
</dbReference>
<gene>
    <name evidence="3" type="ORF">I5907_00915</name>
</gene>
<feature type="signal peptide" evidence="1">
    <location>
        <begin position="1"/>
        <end position="18"/>
    </location>
</feature>
<dbReference type="InterPro" id="IPR006680">
    <property type="entry name" value="Amidohydro-rel"/>
</dbReference>
<sequence length="424" mass="45930">MKKIALLGFLCFSHGVFAQQPADKYYLIKAGKIYDAENNRFVKEQQILIKNNTIEAVGSKVDAPAGVVVIDAGNATVTPGLIDAHTHLLTMSAPGENLAADALMHDDAYRVLRAAGFAKSYLDAGFTTIRDVGNSGQYLDCRVSSAIARGYIAGPEMHVSGPIISGEGGQFYQLPFHVKNQVAAQEYRVVNGVEDAVKAVKEHVNHGADLIKICANSERINLTPDEIAAIVKTAHEYGLKVTAHATADPFINMAVKAGVDGIEHGYYITDSTLELMAEKNVYLVATDPSARLMVKSYKLMGNNNYTTEDAKKEIAVLPERINRALKKGVLVVAGSDQYIDYKDTYGNLAKEAILSYYDAVGAATALRFATWNAAIILNAKDRKGVIKKGAAADLVIFNGDMEQNFEKTLYDVKSVFIGGKMINP</sequence>
<organism evidence="3 4">
    <name type="scientific">Panacibacter microcysteis</name>
    <dbReference type="NCBI Taxonomy" id="2793269"/>
    <lineage>
        <taxon>Bacteria</taxon>
        <taxon>Pseudomonadati</taxon>
        <taxon>Bacteroidota</taxon>
        <taxon>Chitinophagia</taxon>
        <taxon>Chitinophagales</taxon>
        <taxon>Chitinophagaceae</taxon>
        <taxon>Panacibacter</taxon>
    </lineage>
</organism>
<dbReference type="AlphaFoldDB" id="A0A931E0E1"/>
<reference evidence="3" key="1">
    <citation type="submission" date="2020-11" db="EMBL/GenBank/DDBJ databases">
        <title>Bacterial whole genome sequence for Panacibacter sp. DH6.</title>
        <authorList>
            <person name="Le V."/>
            <person name="Ko S."/>
            <person name="Ahn C.-Y."/>
            <person name="Oh H.-M."/>
        </authorList>
    </citation>
    <scope>NUCLEOTIDE SEQUENCE</scope>
    <source>
        <strain evidence="3">DH6</strain>
    </source>
</reference>
<dbReference type="Gene3D" id="2.30.40.10">
    <property type="entry name" value="Urease, subunit C, domain 1"/>
    <property type="match status" value="1"/>
</dbReference>
<keyword evidence="4" id="KW-1185">Reference proteome</keyword>
<evidence type="ECO:0000259" key="2">
    <source>
        <dbReference type="Pfam" id="PF01979"/>
    </source>
</evidence>
<dbReference type="SUPFAM" id="SSF51556">
    <property type="entry name" value="Metallo-dependent hydrolases"/>
    <property type="match status" value="1"/>
</dbReference>
<dbReference type="CDD" id="cd01299">
    <property type="entry name" value="Met_dep_hydrolase_A"/>
    <property type="match status" value="1"/>
</dbReference>
<feature type="domain" description="Amidohydrolase-related" evidence="2">
    <location>
        <begin position="76"/>
        <end position="421"/>
    </location>
</feature>
<dbReference type="InterPro" id="IPR011059">
    <property type="entry name" value="Metal-dep_hydrolase_composite"/>
</dbReference>
<dbReference type="InterPro" id="IPR057744">
    <property type="entry name" value="OTAase-like"/>
</dbReference>
<dbReference type="EMBL" id="JADWYR010000001">
    <property type="protein sequence ID" value="MBG9374778.1"/>
    <property type="molecule type" value="Genomic_DNA"/>
</dbReference>
<dbReference type="GO" id="GO:0016810">
    <property type="term" value="F:hydrolase activity, acting on carbon-nitrogen (but not peptide) bonds"/>
    <property type="evidence" value="ECO:0007669"/>
    <property type="project" value="InterPro"/>
</dbReference>
<evidence type="ECO:0000256" key="1">
    <source>
        <dbReference type="SAM" id="SignalP"/>
    </source>
</evidence>
<proteinExistence type="predicted"/>